<dbReference type="AlphaFoldDB" id="A0A316VE39"/>
<reference evidence="2 3" key="1">
    <citation type="journal article" date="2018" name="Mol. Biol. Evol.">
        <title>Broad Genomic Sampling Reveals a Smut Pathogenic Ancestry of the Fungal Clade Ustilaginomycotina.</title>
        <authorList>
            <person name="Kijpornyongpan T."/>
            <person name="Mondo S.J."/>
            <person name="Barry K."/>
            <person name="Sandor L."/>
            <person name="Lee J."/>
            <person name="Lipzen A."/>
            <person name="Pangilinan J."/>
            <person name="LaButti K."/>
            <person name="Hainaut M."/>
            <person name="Henrissat B."/>
            <person name="Grigoriev I.V."/>
            <person name="Spatafora J.W."/>
            <person name="Aime M.C."/>
        </authorList>
    </citation>
    <scope>NUCLEOTIDE SEQUENCE [LARGE SCALE GENOMIC DNA]</scope>
    <source>
        <strain evidence="2 3">MCA 3882</strain>
    </source>
</reference>
<protein>
    <submittedName>
        <fullName evidence="2">Uncharacterized protein</fullName>
    </submittedName>
</protein>
<evidence type="ECO:0000313" key="2">
    <source>
        <dbReference type="EMBL" id="PWN35770.1"/>
    </source>
</evidence>
<name>A0A316VE39_9BASI</name>
<dbReference type="Proteomes" id="UP000245771">
    <property type="component" value="Unassembled WGS sequence"/>
</dbReference>
<feature type="compositionally biased region" description="Acidic residues" evidence="1">
    <location>
        <begin position="211"/>
        <end position="221"/>
    </location>
</feature>
<gene>
    <name evidence="2" type="ORF">FA14DRAFT_155182</name>
</gene>
<proteinExistence type="predicted"/>
<keyword evidence="3" id="KW-1185">Reference proteome</keyword>
<dbReference type="GeneID" id="37019519"/>
<dbReference type="InParanoid" id="A0A316VE39"/>
<feature type="compositionally biased region" description="Basic residues" evidence="1">
    <location>
        <begin position="229"/>
        <end position="239"/>
    </location>
</feature>
<evidence type="ECO:0000256" key="1">
    <source>
        <dbReference type="SAM" id="MobiDB-lite"/>
    </source>
</evidence>
<organism evidence="2 3">
    <name type="scientific">Meira miltonrushii</name>
    <dbReference type="NCBI Taxonomy" id="1280837"/>
    <lineage>
        <taxon>Eukaryota</taxon>
        <taxon>Fungi</taxon>
        <taxon>Dikarya</taxon>
        <taxon>Basidiomycota</taxon>
        <taxon>Ustilaginomycotina</taxon>
        <taxon>Exobasidiomycetes</taxon>
        <taxon>Exobasidiales</taxon>
        <taxon>Brachybasidiaceae</taxon>
        <taxon>Meira</taxon>
    </lineage>
</organism>
<dbReference type="RefSeq" id="XP_025356072.1">
    <property type="nucleotide sequence ID" value="XM_025497738.1"/>
</dbReference>
<evidence type="ECO:0000313" key="3">
    <source>
        <dbReference type="Proteomes" id="UP000245771"/>
    </source>
</evidence>
<dbReference type="EMBL" id="KZ819603">
    <property type="protein sequence ID" value="PWN35770.1"/>
    <property type="molecule type" value="Genomic_DNA"/>
</dbReference>
<feature type="compositionally biased region" description="Basic and acidic residues" evidence="1">
    <location>
        <begin position="139"/>
        <end position="152"/>
    </location>
</feature>
<sequence length="262" mass="29243">MADGADFWVSESAEKTLAEAKNDASEIVEMIESIESVTPQILLEFYEVLEVNTNNLRTLLDGVKITRTMVGNNDGEGLRVPAEVENTIAKATFLVGRIAVLAVQLKTTPFKELNAHHRKLLKQAREAYDLLAEVEVKSSESEKEEEVKRETPTIDEDASLPLDSGIATKSKAKTTRPVDDKQASGPRRITRRKARMGNLDSPIVLASDDEKSSDDDDENDEDWRLSSPIKKKRDKRRRTNGKEKPSTSKTMLNSDLDSDETI</sequence>
<accession>A0A316VE39</accession>
<feature type="region of interest" description="Disordered" evidence="1">
    <location>
        <begin position="139"/>
        <end position="262"/>
    </location>
</feature>